<dbReference type="FunFam" id="1.25.40.10:FF:002098">
    <property type="entry name" value="Pentatricopeptide repeat-containing protein"/>
    <property type="match status" value="1"/>
</dbReference>
<dbReference type="OMA" id="CMESNDF"/>
<dbReference type="InterPro" id="IPR046848">
    <property type="entry name" value="E_motif"/>
</dbReference>
<dbReference type="GO" id="GO:0003723">
    <property type="term" value="F:RNA binding"/>
    <property type="evidence" value="ECO:0007669"/>
    <property type="project" value="InterPro"/>
</dbReference>
<dbReference type="NCBIfam" id="TIGR00756">
    <property type="entry name" value="PPR"/>
    <property type="match status" value="1"/>
</dbReference>
<gene>
    <name evidence="4" type="ORF">ZEAMMB73_Zm00001d034744</name>
</gene>
<dbReference type="FunFam" id="1.25.40.10:FF:000793">
    <property type="entry name" value="Pentatricopeptide repeat-containing protein"/>
    <property type="match status" value="1"/>
</dbReference>
<dbReference type="InterPro" id="IPR046960">
    <property type="entry name" value="PPR_At4g14850-like_plant"/>
</dbReference>
<feature type="repeat" description="PPR" evidence="3">
    <location>
        <begin position="76"/>
        <end position="110"/>
    </location>
</feature>
<reference evidence="4" key="1">
    <citation type="submission" date="2015-12" db="EMBL/GenBank/DDBJ databases">
        <title>Update maize B73 reference genome by single molecule sequencing technologies.</title>
        <authorList>
            <consortium name="Maize Genome Sequencing Project"/>
            <person name="Ware D."/>
        </authorList>
    </citation>
    <scope>NUCLEOTIDE SEQUENCE [LARGE SCALE GENOMIC DNA]</scope>
    <source>
        <tissue evidence="4">Seedling</tissue>
    </source>
</reference>
<feature type="repeat" description="PPR" evidence="3">
    <location>
        <begin position="45"/>
        <end position="75"/>
    </location>
</feature>
<dbReference type="PANTHER" id="PTHR47926:SF463">
    <property type="entry name" value="PENTATRICOPEPTIDE REPEAT-CONTAINING PROTEIN"/>
    <property type="match status" value="1"/>
</dbReference>
<name>A0A1D6LAH9_MAIZE</name>
<evidence type="ECO:0000256" key="3">
    <source>
        <dbReference type="PROSITE-ProRule" id="PRU00708"/>
    </source>
</evidence>
<evidence type="ECO:0000256" key="1">
    <source>
        <dbReference type="ARBA" id="ARBA00022737"/>
    </source>
</evidence>
<dbReference type="InterPro" id="IPR011990">
    <property type="entry name" value="TPR-like_helical_dom_sf"/>
</dbReference>
<dbReference type="PANTHER" id="PTHR47926">
    <property type="entry name" value="PENTATRICOPEPTIDE REPEAT-CONTAINING PROTEIN"/>
    <property type="match status" value="1"/>
</dbReference>
<dbReference type="InterPro" id="IPR002885">
    <property type="entry name" value="PPR_rpt"/>
</dbReference>
<keyword evidence="1" id="KW-0677">Repeat</keyword>
<dbReference type="InParanoid" id="A0A1D6LAH9"/>
<dbReference type="Gene3D" id="1.25.40.10">
    <property type="entry name" value="Tetratricopeptide repeat domain"/>
    <property type="match status" value="3"/>
</dbReference>
<dbReference type="PROSITE" id="PS51375">
    <property type="entry name" value="PPR"/>
    <property type="match status" value="2"/>
</dbReference>
<evidence type="ECO:0000313" key="4">
    <source>
        <dbReference type="EMBL" id="ONM11132.1"/>
    </source>
</evidence>
<accession>A0A1D6LAH9</accession>
<dbReference type="SMR" id="A0A1D6LAH9"/>
<dbReference type="EMBL" id="CM007647">
    <property type="protein sequence ID" value="ONM11132.1"/>
    <property type="molecule type" value="Genomic_DNA"/>
</dbReference>
<proteinExistence type="predicted"/>
<sequence length="300" mass="32417">MDDDDVSPDARDVYVANATVSSYFAASDVASADRLFAEVSTDVADVVTWTTMVAGHASSGGLGRARHFFDAMPERNVISWNTMLRAYARAEMLTEARGLFNAMPTRNAATWSCMISGLVLSGRCWEALHDQGLFGDMVRSSGIVPNEPALVSVVSACAQLRSLEHGTWVHAYAEQELHGAMSVVLASAIVDMPCRSGRVMEALYFVKSMPVEPHPGLWGALASACKMHGKVELGEEVAKKLIELEPRHGSRYILLSNLYGSVNRWDDMASVRKILKRSKVPKGTGNAVVGMTSASCMSNG</sequence>
<dbReference type="Pfam" id="PF20431">
    <property type="entry name" value="E_motif"/>
    <property type="match status" value="1"/>
</dbReference>
<dbReference type="AlphaFoldDB" id="A0A1D6LAH9"/>
<dbReference type="GO" id="GO:0009451">
    <property type="term" value="P:RNA modification"/>
    <property type="evidence" value="ECO:0007669"/>
    <property type="project" value="InterPro"/>
</dbReference>
<keyword evidence="2" id="KW-0809">Transit peptide</keyword>
<dbReference type="ExpressionAtlas" id="A0A1D6LAH9">
    <property type="expression patterns" value="baseline and differential"/>
</dbReference>
<organism evidence="4">
    <name type="scientific">Zea mays</name>
    <name type="common">Maize</name>
    <dbReference type="NCBI Taxonomy" id="4577"/>
    <lineage>
        <taxon>Eukaryota</taxon>
        <taxon>Viridiplantae</taxon>
        <taxon>Streptophyta</taxon>
        <taxon>Embryophyta</taxon>
        <taxon>Tracheophyta</taxon>
        <taxon>Spermatophyta</taxon>
        <taxon>Magnoliopsida</taxon>
        <taxon>Liliopsida</taxon>
        <taxon>Poales</taxon>
        <taxon>Poaceae</taxon>
        <taxon>PACMAD clade</taxon>
        <taxon>Panicoideae</taxon>
        <taxon>Andropogonodae</taxon>
        <taxon>Andropogoneae</taxon>
        <taxon>Tripsacinae</taxon>
        <taxon>Zea</taxon>
    </lineage>
</organism>
<dbReference type="Pfam" id="PF13041">
    <property type="entry name" value="PPR_2"/>
    <property type="match status" value="1"/>
</dbReference>
<protein>
    <submittedName>
        <fullName evidence="4">Pentatricopeptide repeat-containing protein</fullName>
    </submittedName>
</protein>
<evidence type="ECO:0000256" key="2">
    <source>
        <dbReference type="ARBA" id="ARBA00022946"/>
    </source>
</evidence>